<keyword evidence="4 6" id="KW-1133">Transmembrane helix</keyword>
<feature type="domain" description="VTT" evidence="7">
    <location>
        <begin position="67"/>
        <end position="179"/>
    </location>
</feature>
<comment type="subcellular location">
    <subcellularLocation>
        <location evidence="1 6">Cell membrane</location>
        <topology evidence="1 6">Multi-pass membrane protein</topology>
    </subcellularLocation>
</comment>
<dbReference type="AlphaFoldDB" id="A0A0G1U6D8"/>
<evidence type="ECO:0000313" key="8">
    <source>
        <dbReference type="EMBL" id="KKU89609.1"/>
    </source>
</evidence>
<dbReference type="InterPro" id="IPR015414">
    <property type="entry name" value="TMEM64"/>
</dbReference>
<keyword evidence="3 6" id="KW-0812">Transmembrane</keyword>
<organism evidence="8 9">
    <name type="scientific">Candidatus Wolfebacteria bacterium GW2011_GWA2_47_9b</name>
    <dbReference type="NCBI Taxonomy" id="1619005"/>
    <lineage>
        <taxon>Bacteria</taxon>
        <taxon>Candidatus Wolfeibacteriota</taxon>
    </lineage>
</organism>
<feature type="transmembrane region" description="Helical" evidence="6">
    <location>
        <begin position="76"/>
        <end position="100"/>
    </location>
</feature>
<evidence type="ECO:0000256" key="5">
    <source>
        <dbReference type="ARBA" id="ARBA00023136"/>
    </source>
</evidence>
<evidence type="ECO:0000256" key="3">
    <source>
        <dbReference type="ARBA" id="ARBA00022692"/>
    </source>
</evidence>
<feature type="transmembrane region" description="Helical" evidence="6">
    <location>
        <begin position="157"/>
        <end position="177"/>
    </location>
</feature>
<dbReference type="PANTHER" id="PTHR12677:SF59">
    <property type="entry name" value="GOLGI APPARATUS MEMBRANE PROTEIN TVP38-RELATED"/>
    <property type="match status" value="1"/>
</dbReference>
<dbReference type="EMBL" id="LCPB01000011">
    <property type="protein sequence ID" value="KKU89609.1"/>
    <property type="molecule type" value="Genomic_DNA"/>
</dbReference>
<accession>A0A0G1U6D8</accession>
<evidence type="ECO:0000256" key="4">
    <source>
        <dbReference type="ARBA" id="ARBA00022989"/>
    </source>
</evidence>
<feature type="transmembrane region" description="Helical" evidence="6">
    <location>
        <begin position="183"/>
        <end position="201"/>
    </location>
</feature>
<sequence>MRIPYTKKELMGIVAVVLFFVVAQYYARQYADQLQTLVATDQRAVGMIAYGLVAIIAIVIAPVSSLPLVPIAAAIWGSFTTAVVTLVAWSIGAGIAFLLARTYGRRIIGKVVDARSMGKLEGIMGHRNVFASTLLLRMVVPVDILSYALGLFSTIKFIPYCVATTVGMIPFILFFSYAIVIPIYWQIVIAVGIVALVLTILRRGFKRI</sequence>
<dbReference type="PANTHER" id="PTHR12677">
    <property type="entry name" value="GOLGI APPARATUS MEMBRANE PROTEIN TVP38-RELATED"/>
    <property type="match status" value="1"/>
</dbReference>
<dbReference type="Pfam" id="PF09335">
    <property type="entry name" value="VTT_dom"/>
    <property type="match status" value="1"/>
</dbReference>
<evidence type="ECO:0000256" key="6">
    <source>
        <dbReference type="RuleBase" id="RU366058"/>
    </source>
</evidence>
<comment type="caution">
    <text evidence="8">The sequence shown here is derived from an EMBL/GenBank/DDBJ whole genome shotgun (WGS) entry which is preliminary data.</text>
</comment>
<name>A0A0G1U6D8_9BACT</name>
<comment type="similarity">
    <text evidence="6">Belongs to the TVP38/TMEM64 family.</text>
</comment>
<keyword evidence="5 6" id="KW-0472">Membrane</keyword>
<dbReference type="GO" id="GO:0005886">
    <property type="term" value="C:plasma membrane"/>
    <property type="evidence" value="ECO:0007669"/>
    <property type="project" value="UniProtKB-SubCell"/>
</dbReference>
<proteinExistence type="inferred from homology"/>
<reference evidence="8 9" key="1">
    <citation type="journal article" date="2015" name="Nature">
        <title>rRNA introns, odd ribosomes, and small enigmatic genomes across a large radiation of phyla.</title>
        <authorList>
            <person name="Brown C.T."/>
            <person name="Hug L.A."/>
            <person name="Thomas B.C."/>
            <person name="Sharon I."/>
            <person name="Castelle C.J."/>
            <person name="Singh A."/>
            <person name="Wilkins M.J."/>
            <person name="Williams K.H."/>
            <person name="Banfield J.F."/>
        </authorList>
    </citation>
    <scope>NUCLEOTIDE SEQUENCE [LARGE SCALE GENOMIC DNA]</scope>
</reference>
<evidence type="ECO:0000313" key="9">
    <source>
        <dbReference type="Proteomes" id="UP000033882"/>
    </source>
</evidence>
<evidence type="ECO:0000256" key="2">
    <source>
        <dbReference type="ARBA" id="ARBA00022475"/>
    </source>
</evidence>
<evidence type="ECO:0000259" key="7">
    <source>
        <dbReference type="Pfam" id="PF09335"/>
    </source>
</evidence>
<feature type="transmembrane region" description="Helical" evidence="6">
    <location>
        <begin position="47"/>
        <end position="69"/>
    </location>
</feature>
<dbReference type="Proteomes" id="UP000033882">
    <property type="component" value="Unassembled WGS sequence"/>
</dbReference>
<feature type="transmembrane region" description="Helical" evidence="6">
    <location>
        <begin position="9"/>
        <end position="27"/>
    </location>
</feature>
<protein>
    <recommendedName>
        <fullName evidence="6">TVP38/TMEM64 family membrane protein</fullName>
    </recommendedName>
</protein>
<evidence type="ECO:0000256" key="1">
    <source>
        <dbReference type="ARBA" id="ARBA00004651"/>
    </source>
</evidence>
<gene>
    <name evidence="8" type="ORF">UY19_C0011G0014</name>
</gene>
<keyword evidence="2 6" id="KW-1003">Cell membrane</keyword>
<dbReference type="InterPro" id="IPR032816">
    <property type="entry name" value="VTT_dom"/>
</dbReference>